<feature type="compositionally biased region" description="Acidic residues" evidence="19">
    <location>
        <begin position="639"/>
        <end position="660"/>
    </location>
</feature>
<evidence type="ECO:0000256" key="4">
    <source>
        <dbReference type="ARBA" id="ARBA00022527"/>
    </source>
</evidence>
<evidence type="ECO:0000256" key="20">
    <source>
        <dbReference type="SAM" id="SignalP"/>
    </source>
</evidence>
<dbReference type="FunFam" id="3.30.200.20:FF:000077">
    <property type="entry name" value="Putative Serine/threonine-protein kinase/endoribonuclease IRE1"/>
    <property type="match status" value="1"/>
</dbReference>
<evidence type="ECO:0000313" key="23">
    <source>
        <dbReference type="EMBL" id="KAF9788075.1"/>
    </source>
</evidence>
<dbReference type="GO" id="GO:1990604">
    <property type="term" value="C:IRE1-TRAF2-ASK1 complex"/>
    <property type="evidence" value="ECO:0007669"/>
    <property type="project" value="TreeGrafter"/>
</dbReference>
<dbReference type="InterPro" id="IPR011009">
    <property type="entry name" value="Kinase-like_dom_sf"/>
</dbReference>
<feature type="domain" description="KEN" evidence="22">
    <location>
        <begin position="980"/>
        <end position="1112"/>
    </location>
</feature>
<evidence type="ECO:0000313" key="24">
    <source>
        <dbReference type="Proteomes" id="UP000736335"/>
    </source>
</evidence>
<dbReference type="GO" id="GO:0051082">
    <property type="term" value="F:unfolded protein binding"/>
    <property type="evidence" value="ECO:0007669"/>
    <property type="project" value="TreeGrafter"/>
</dbReference>
<dbReference type="GO" id="GO:0004521">
    <property type="term" value="F:RNA endonuclease activity"/>
    <property type="evidence" value="ECO:0007669"/>
    <property type="project" value="InterPro"/>
</dbReference>
<dbReference type="CDD" id="cd10422">
    <property type="entry name" value="RNase_Ire1"/>
    <property type="match status" value="1"/>
</dbReference>
<keyword evidence="16" id="KW-0325">Glycoprotein</keyword>
<comment type="cofactor">
    <cofactor evidence="1">
        <name>Mg(2+)</name>
        <dbReference type="ChEBI" id="CHEBI:18420"/>
    </cofactor>
</comment>
<name>A0A9P6L9I5_9AGAM</name>
<dbReference type="Pfam" id="PF06479">
    <property type="entry name" value="Ribonuc_2-5A"/>
    <property type="match status" value="1"/>
</dbReference>
<organism evidence="23 24">
    <name type="scientific">Thelephora terrestris</name>
    <dbReference type="NCBI Taxonomy" id="56493"/>
    <lineage>
        <taxon>Eukaryota</taxon>
        <taxon>Fungi</taxon>
        <taxon>Dikarya</taxon>
        <taxon>Basidiomycota</taxon>
        <taxon>Agaricomycotina</taxon>
        <taxon>Agaricomycetes</taxon>
        <taxon>Thelephorales</taxon>
        <taxon>Thelephoraceae</taxon>
        <taxon>Thelephora</taxon>
    </lineage>
</organism>
<evidence type="ECO:0000256" key="15">
    <source>
        <dbReference type="ARBA" id="ARBA00023136"/>
    </source>
</evidence>
<accession>A0A9P6L9I5</accession>
<sequence length="1115" mass="123868">MAFAYSTLAIAFVFLSIAAQSLATLTRRELHTASGPQNKYPLIPPLGSQHYGSQGSDDLELLDIVLLASVDGNLHALNRSSGAILWSMSSRSPNSPSSLAPLVRTQQSVILDDETDDSRQEYYVIEPQSGDIYVMTSKSEPLQRLPFSMSTLVDMTPFRHSGEEGSKIFIGRKETSLLLIELETGRIKQTISSECPWNDYEDPFGDLKEAEEALDFDEQEGARPPKPRKPTEVFVGRTDYHVTIRASKLPGTSTPPPEQHLSFSTYGPNNQDNGYQLLYRKTPDNVYIQPSSNGMVMSFSIPPNEHEPPKQTTWMWGMSFPKPVVAVLDVLKIHGRHSPIVLLQPSPRLQDVFPLMDLSDTVKLNHQLPNLDSAYVEVLEETGSLFAMSSDHFPLVAFGDASPNSIHPLIDPPPGTPLPTGVIHKSVDEITKARKLRELCDNGSLDPRCLIGIRKLELSSRSRSSRLLDAAPVIQIPQPTTSAFPVPSKIEGLGDNKSLVNLLPPWPSTQTPGQNLQSNLPWWLLVPLSTVIGWILIGRRGRKSTKHHDPSQSSNVPHEGEERAALVSAIDPQQPPDRFDGPEASDIPIVDGDAPIEEAVAQEETVELGKGDPMATRKKPLRRRRGKKKKGPNLTATADTDEPEGEAETDAAFDPAEEDSGNIQLVLPTRVTAAAPSPALILSDEILGFGSHGTVVFKGTLQGRAVAVKRLLQDFVTLATREVSVLEESDDHPNVIRYFYQEAQANFLYIAIELCPASLADIIERPDNFKEIAVAFDPRRALRQITSGLRHLHALKIIHRDIKPQNIMVSSAKNGQNHRMLISDFGLCKRLEVDQTSFMPTAFGAMAAGTVGWRAPEILRGEVRLDDSDTSQSSRGSVATLNGSNTPSSNSKPTKLTKAVDIFALGCLFYYCLTGGSHPYGDRFEREANIMKNLKSLGGLEHFGEEGTEGTDLIGQMLDPQASLRPDTTSCLVHPFFWDAERRLAFLQDASDRFEIMCREPREKNLVALETNAQNVVGQDWRARLDKSFQENLGKFRKYDGKSVQDLLRALRNKKHHYQDLPENLRRQLHPMPQGYLAYFTRRFPLLLMHVHSVVESSSLRSETMFRSYFDLNEH</sequence>
<feature type="signal peptide" evidence="20">
    <location>
        <begin position="1"/>
        <end position="23"/>
    </location>
</feature>
<dbReference type="PROSITE" id="PS00108">
    <property type="entry name" value="PROTEIN_KINASE_ST"/>
    <property type="match status" value="1"/>
</dbReference>
<dbReference type="PANTHER" id="PTHR13954:SF6">
    <property type="entry name" value="NON-SPECIFIC SERINE_THREONINE PROTEIN KINASE"/>
    <property type="match status" value="1"/>
</dbReference>
<feature type="region of interest" description="Disordered" evidence="19">
    <location>
        <begin position="571"/>
        <end position="590"/>
    </location>
</feature>
<evidence type="ECO:0000256" key="11">
    <source>
        <dbReference type="ARBA" id="ARBA00022801"/>
    </source>
</evidence>
<proteinExistence type="predicted"/>
<evidence type="ECO:0000256" key="13">
    <source>
        <dbReference type="ARBA" id="ARBA00022842"/>
    </source>
</evidence>
<feature type="region of interest" description="Disordered" evidence="19">
    <location>
        <begin position="603"/>
        <end position="660"/>
    </location>
</feature>
<dbReference type="SMART" id="SM00580">
    <property type="entry name" value="PUG"/>
    <property type="match status" value="1"/>
</dbReference>
<evidence type="ECO:0000256" key="14">
    <source>
        <dbReference type="ARBA" id="ARBA00022989"/>
    </source>
</evidence>
<keyword evidence="24" id="KW-1185">Reference proteome</keyword>
<keyword evidence="5" id="KW-0808">Transferase</keyword>
<comment type="caution">
    <text evidence="23">The sequence shown here is derived from an EMBL/GenBank/DDBJ whole genome shotgun (WGS) entry which is preliminary data.</text>
</comment>
<dbReference type="Pfam" id="PF00069">
    <property type="entry name" value="Pkinase"/>
    <property type="match status" value="1"/>
</dbReference>
<dbReference type="InterPro" id="IPR011047">
    <property type="entry name" value="Quinoprotein_ADH-like_sf"/>
</dbReference>
<dbReference type="InterPro" id="IPR010513">
    <property type="entry name" value="KEN_dom"/>
</dbReference>
<protein>
    <recommendedName>
        <fullName evidence="3">non-specific serine/threonine protein kinase</fullName>
        <ecNumber evidence="3">2.7.11.1</ecNumber>
    </recommendedName>
</protein>
<evidence type="ECO:0000256" key="6">
    <source>
        <dbReference type="ARBA" id="ARBA00022692"/>
    </source>
</evidence>
<evidence type="ECO:0000256" key="5">
    <source>
        <dbReference type="ARBA" id="ARBA00022679"/>
    </source>
</evidence>
<keyword evidence="15" id="KW-0472">Membrane</keyword>
<feature type="compositionally biased region" description="Polar residues" evidence="19">
    <location>
        <begin position="870"/>
        <end position="893"/>
    </location>
</feature>
<dbReference type="GO" id="GO:0005524">
    <property type="term" value="F:ATP binding"/>
    <property type="evidence" value="ECO:0007669"/>
    <property type="project" value="UniProtKB-KW"/>
</dbReference>
<evidence type="ECO:0000256" key="12">
    <source>
        <dbReference type="ARBA" id="ARBA00022840"/>
    </source>
</evidence>
<feature type="compositionally biased region" description="Basic residues" evidence="19">
    <location>
        <begin position="616"/>
        <end position="631"/>
    </location>
</feature>
<dbReference type="Gene3D" id="3.30.200.20">
    <property type="entry name" value="Phosphorylase Kinase, domain 1"/>
    <property type="match status" value="1"/>
</dbReference>
<keyword evidence="7" id="KW-0479">Metal-binding</keyword>
<evidence type="ECO:0000256" key="8">
    <source>
        <dbReference type="ARBA" id="ARBA00022729"/>
    </source>
</evidence>
<dbReference type="SUPFAM" id="SSF56112">
    <property type="entry name" value="Protein kinase-like (PK-like)"/>
    <property type="match status" value="1"/>
</dbReference>
<dbReference type="EC" id="2.7.11.1" evidence="3"/>
<evidence type="ECO:0000259" key="21">
    <source>
        <dbReference type="PROSITE" id="PS50011"/>
    </source>
</evidence>
<feature type="domain" description="Protein kinase" evidence="21">
    <location>
        <begin position="681"/>
        <end position="977"/>
    </location>
</feature>
<dbReference type="GO" id="GO:0070059">
    <property type="term" value="P:intrinsic apoptotic signaling pathway in response to endoplasmic reticulum stress"/>
    <property type="evidence" value="ECO:0007669"/>
    <property type="project" value="TreeGrafter"/>
</dbReference>
<comment type="catalytic activity">
    <reaction evidence="17">
        <text>L-threonyl-[protein] + ATP = O-phospho-L-threonyl-[protein] + ADP + H(+)</text>
        <dbReference type="Rhea" id="RHEA:46608"/>
        <dbReference type="Rhea" id="RHEA-COMP:11060"/>
        <dbReference type="Rhea" id="RHEA-COMP:11605"/>
        <dbReference type="ChEBI" id="CHEBI:15378"/>
        <dbReference type="ChEBI" id="CHEBI:30013"/>
        <dbReference type="ChEBI" id="CHEBI:30616"/>
        <dbReference type="ChEBI" id="CHEBI:61977"/>
        <dbReference type="ChEBI" id="CHEBI:456216"/>
        <dbReference type="EC" id="2.7.11.1"/>
    </reaction>
    <physiologicalReaction direction="left-to-right" evidence="17">
        <dbReference type="Rhea" id="RHEA:46609"/>
    </physiologicalReaction>
</comment>
<feature type="region of interest" description="Disordered" evidence="19">
    <location>
        <begin position="541"/>
        <end position="564"/>
    </location>
</feature>
<comment type="catalytic activity">
    <reaction evidence="18">
        <text>L-seryl-[protein] + ATP = O-phospho-L-seryl-[protein] + ADP + H(+)</text>
        <dbReference type="Rhea" id="RHEA:17989"/>
        <dbReference type="Rhea" id="RHEA-COMP:9863"/>
        <dbReference type="Rhea" id="RHEA-COMP:11604"/>
        <dbReference type="ChEBI" id="CHEBI:15378"/>
        <dbReference type="ChEBI" id="CHEBI:29999"/>
        <dbReference type="ChEBI" id="CHEBI:30616"/>
        <dbReference type="ChEBI" id="CHEBI:83421"/>
        <dbReference type="ChEBI" id="CHEBI:456216"/>
        <dbReference type="EC" id="2.7.11.1"/>
    </reaction>
    <physiologicalReaction direction="left-to-right" evidence="18">
        <dbReference type="Rhea" id="RHEA:17990"/>
    </physiologicalReaction>
</comment>
<feature type="region of interest" description="Disordered" evidence="19">
    <location>
        <begin position="864"/>
        <end position="893"/>
    </location>
</feature>
<keyword evidence="6" id="KW-0812">Transmembrane</keyword>
<feature type="chain" id="PRO_5040347409" description="non-specific serine/threonine protein kinase" evidence="20">
    <location>
        <begin position="24"/>
        <end position="1115"/>
    </location>
</feature>
<dbReference type="SMART" id="SM00220">
    <property type="entry name" value="S_TKc"/>
    <property type="match status" value="1"/>
</dbReference>
<evidence type="ECO:0000256" key="19">
    <source>
        <dbReference type="SAM" id="MobiDB-lite"/>
    </source>
</evidence>
<dbReference type="PROSITE" id="PS50011">
    <property type="entry name" value="PROTEIN_KINASE_DOM"/>
    <property type="match status" value="1"/>
</dbReference>
<evidence type="ECO:0000256" key="3">
    <source>
        <dbReference type="ARBA" id="ARBA00012513"/>
    </source>
</evidence>
<dbReference type="InterPro" id="IPR045133">
    <property type="entry name" value="IRE1/2-like"/>
</dbReference>
<dbReference type="EMBL" id="WIUZ02000004">
    <property type="protein sequence ID" value="KAF9788075.1"/>
    <property type="molecule type" value="Genomic_DNA"/>
</dbReference>
<keyword evidence="9" id="KW-0547">Nucleotide-binding</keyword>
<reference evidence="23" key="2">
    <citation type="submission" date="2020-11" db="EMBL/GenBank/DDBJ databases">
        <authorList>
            <consortium name="DOE Joint Genome Institute"/>
            <person name="Kuo A."/>
            <person name="Miyauchi S."/>
            <person name="Kiss E."/>
            <person name="Drula E."/>
            <person name="Kohler A."/>
            <person name="Sanchez-Garcia M."/>
            <person name="Andreopoulos B."/>
            <person name="Barry K.W."/>
            <person name="Bonito G."/>
            <person name="Buee M."/>
            <person name="Carver A."/>
            <person name="Chen C."/>
            <person name="Cichocki N."/>
            <person name="Clum A."/>
            <person name="Culley D."/>
            <person name="Crous P.W."/>
            <person name="Fauchery L."/>
            <person name="Girlanda M."/>
            <person name="Hayes R."/>
            <person name="Keri Z."/>
            <person name="Labutti K."/>
            <person name="Lipzen A."/>
            <person name="Lombard V."/>
            <person name="Magnuson J."/>
            <person name="Maillard F."/>
            <person name="Morin E."/>
            <person name="Murat C."/>
            <person name="Nolan M."/>
            <person name="Ohm R."/>
            <person name="Pangilinan J."/>
            <person name="Pereira M."/>
            <person name="Perotto S."/>
            <person name="Peter M."/>
            <person name="Riley R."/>
            <person name="Sitrit Y."/>
            <person name="Stielow B."/>
            <person name="Szollosi G."/>
            <person name="Zifcakova L."/>
            <person name="Stursova M."/>
            <person name="Spatafora J.W."/>
            <person name="Tedersoo L."/>
            <person name="Vaario L.-M."/>
            <person name="Yamada A."/>
            <person name="Yan M."/>
            <person name="Wang P."/>
            <person name="Xu J."/>
            <person name="Bruns T."/>
            <person name="Baldrian P."/>
            <person name="Vilgalys R."/>
            <person name="Henrissat B."/>
            <person name="Grigoriev I.V."/>
            <person name="Hibbett D."/>
            <person name="Nagy L.G."/>
            <person name="Martin F.M."/>
        </authorList>
    </citation>
    <scope>NUCLEOTIDE SEQUENCE</scope>
    <source>
        <strain evidence="23">UH-Tt-Lm1</strain>
    </source>
</reference>
<evidence type="ECO:0000259" key="22">
    <source>
        <dbReference type="PROSITE" id="PS51392"/>
    </source>
</evidence>
<reference evidence="23" key="1">
    <citation type="journal article" date="2020" name="Nat. Commun.">
        <title>Large-scale genome sequencing of mycorrhizal fungi provides insights into the early evolution of symbiotic traits.</title>
        <authorList>
            <person name="Miyauchi S."/>
            <person name="Kiss E."/>
            <person name="Kuo A."/>
            <person name="Drula E."/>
            <person name="Kohler A."/>
            <person name="Sanchez-Garcia M."/>
            <person name="Morin E."/>
            <person name="Andreopoulos B."/>
            <person name="Barry K.W."/>
            <person name="Bonito G."/>
            <person name="Buee M."/>
            <person name="Carver A."/>
            <person name="Chen C."/>
            <person name="Cichocki N."/>
            <person name="Clum A."/>
            <person name="Culley D."/>
            <person name="Crous P.W."/>
            <person name="Fauchery L."/>
            <person name="Girlanda M."/>
            <person name="Hayes R.D."/>
            <person name="Keri Z."/>
            <person name="LaButti K."/>
            <person name="Lipzen A."/>
            <person name="Lombard V."/>
            <person name="Magnuson J."/>
            <person name="Maillard F."/>
            <person name="Murat C."/>
            <person name="Nolan M."/>
            <person name="Ohm R.A."/>
            <person name="Pangilinan J."/>
            <person name="Pereira M.F."/>
            <person name="Perotto S."/>
            <person name="Peter M."/>
            <person name="Pfister S."/>
            <person name="Riley R."/>
            <person name="Sitrit Y."/>
            <person name="Stielow J.B."/>
            <person name="Szollosi G."/>
            <person name="Zifcakova L."/>
            <person name="Stursova M."/>
            <person name="Spatafora J.W."/>
            <person name="Tedersoo L."/>
            <person name="Vaario L.M."/>
            <person name="Yamada A."/>
            <person name="Yan M."/>
            <person name="Wang P."/>
            <person name="Xu J."/>
            <person name="Bruns T."/>
            <person name="Baldrian P."/>
            <person name="Vilgalys R."/>
            <person name="Dunand C."/>
            <person name="Henrissat B."/>
            <person name="Grigoriev I.V."/>
            <person name="Hibbett D."/>
            <person name="Nagy L.G."/>
            <person name="Martin F.M."/>
        </authorList>
    </citation>
    <scope>NUCLEOTIDE SEQUENCE</scope>
    <source>
        <strain evidence="23">UH-Tt-Lm1</strain>
    </source>
</reference>
<evidence type="ECO:0000256" key="7">
    <source>
        <dbReference type="ARBA" id="ARBA00022723"/>
    </source>
</evidence>
<dbReference type="GO" id="GO:0006397">
    <property type="term" value="P:mRNA processing"/>
    <property type="evidence" value="ECO:0007669"/>
    <property type="project" value="InterPro"/>
</dbReference>
<evidence type="ECO:0000256" key="10">
    <source>
        <dbReference type="ARBA" id="ARBA00022777"/>
    </source>
</evidence>
<keyword evidence="13" id="KW-0460">Magnesium</keyword>
<dbReference type="GO" id="GO:0016787">
    <property type="term" value="F:hydrolase activity"/>
    <property type="evidence" value="ECO:0007669"/>
    <property type="project" value="UniProtKB-KW"/>
</dbReference>
<dbReference type="GO" id="GO:0046872">
    <property type="term" value="F:metal ion binding"/>
    <property type="evidence" value="ECO:0007669"/>
    <property type="project" value="UniProtKB-KW"/>
</dbReference>
<dbReference type="FunFam" id="1.10.510.10:FF:000572">
    <property type="entry name" value="Serine/threonine-protein kinase/endoribonuclease IRE1"/>
    <property type="match status" value="1"/>
</dbReference>
<dbReference type="InterPro" id="IPR038357">
    <property type="entry name" value="KEN_sf"/>
</dbReference>
<keyword evidence="10" id="KW-0418">Kinase</keyword>
<dbReference type="GO" id="GO:0004674">
    <property type="term" value="F:protein serine/threonine kinase activity"/>
    <property type="evidence" value="ECO:0007669"/>
    <property type="project" value="UniProtKB-KW"/>
</dbReference>
<gene>
    <name evidence="23" type="ORF">BJ322DRAFT_1046862</name>
</gene>
<dbReference type="SMART" id="SM00564">
    <property type="entry name" value="PQQ"/>
    <property type="match status" value="2"/>
</dbReference>
<dbReference type="Gene3D" id="1.10.510.10">
    <property type="entry name" value="Transferase(Phosphotransferase) domain 1"/>
    <property type="match status" value="1"/>
</dbReference>
<keyword evidence="11" id="KW-0378">Hydrolase</keyword>
<dbReference type="InterPro" id="IPR008271">
    <property type="entry name" value="Ser/Thr_kinase_AS"/>
</dbReference>
<evidence type="ECO:0000256" key="9">
    <source>
        <dbReference type="ARBA" id="ARBA00022741"/>
    </source>
</evidence>
<dbReference type="OrthoDB" id="63989at2759"/>
<dbReference type="InterPro" id="IPR018391">
    <property type="entry name" value="PQQ_b-propeller_rpt"/>
</dbReference>
<evidence type="ECO:0000256" key="17">
    <source>
        <dbReference type="ARBA" id="ARBA00048659"/>
    </source>
</evidence>
<evidence type="ECO:0000256" key="2">
    <source>
        <dbReference type="ARBA" id="ARBA00004479"/>
    </source>
</evidence>
<evidence type="ECO:0000256" key="18">
    <source>
        <dbReference type="ARBA" id="ARBA00048977"/>
    </source>
</evidence>
<dbReference type="Proteomes" id="UP000736335">
    <property type="component" value="Unassembled WGS sequence"/>
</dbReference>
<evidence type="ECO:0000256" key="1">
    <source>
        <dbReference type="ARBA" id="ARBA00001946"/>
    </source>
</evidence>
<comment type="subcellular location">
    <subcellularLocation>
        <location evidence="2">Membrane</location>
        <topology evidence="2">Single-pass type I membrane protein</topology>
    </subcellularLocation>
</comment>
<dbReference type="Gene3D" id="1.20.1440.180">
    <property type="entry name" value="KEN domain"/>
    <property type="match status" value="1"/>
</dbReference>
<dbReference type="PANTHER" id="PTHR13954">
    <property type="entry name" value="IRE1-RELATED"/>
    <property type="match status" value="1"/>
</dbReference>
<keyword evidence="14" id="KW-1133">Transmembrane helix</keyword>
<dbReference type="InterPro" id="IPR015943">
    <property type="entry name" value="WD40/YVTN_repeat-like_dom_sf"/>
</dbReference>
<dbReference type="PROSITE" id="PS51392">
    <property type="entry name" value="KEN"/>
    <property type="match status" value="1"/>
</dbReference>
<dbReference type="SUPFAM" id="SSF50998">
    <property type="entry name" value="Quinoprotein alcohol dehydrogenase-like"/>
    <property type="match status" value="1"/>
</dbReference>
<keyword evidence="12" id="KW-0067">ATP-binding</keyword>
<dbReference type="Gene3D" id="2.130.10.10">
    <property type="entry name" value="YVTN repeat-like/Quinoprotein amine dehydrogenase"/>
    <property type="match status" value="1"/>
</dbReference>
<dbReference type="GO" id="GO:0036498">
    <property type="term" value="P:IRE1-mediated unfolded protein response"/>
    <property type="evidence" value="ECO:0007669"/>
    <property type="project" value="TreeGrafter"/>
</dbReference>
<dbReference type="InterPro" id="IPR000719">
    <property type="entry name" value="Prot_kinase_dom"/>
</dbReference>
<evidence type="ECO:0000256" key="16">
    <source>
        <dbReference type="ARBA" id="ARBA00023180"/>
    </source>
</evidence>
<keyword evidence="8 20" id="KW-0732">Signal</keyword>
<dbReference type="AlphaFoldDB" id="A0A9P6L9I5"/>
<feature type="region of interest" description="Disordered" evidence="19">
    <location>
        <begin position="247"/>
        <end position="267"/>
    </location>
</feature>
<keyword evidence="4" id="KW-0723">Serine/threonine-protein kinase</keyword>